<evidence type="ECO:0000313" key="11">
    <source>
        <dbReference type="Proteomes" id="UP001179600"/>
    </source>
</evidence>
<dbReference type="SUPFAM" id="SSF160240">
    <property type="entry name" value="Cation efflux protein cytoplasmic domain-like"/>
    <property type="match status" value="1"/>
</dbReference>
<feature type="domain" description="Cation efflux protein transmembrane" evidence="8">
    <location>
        <begin position="17"/>
        <end position="208"/>
    </location>
</feature>
<dbReference type="InterPro" id="IPR027469">
    <property type="entry name" value="Cation_efflux_TMD_sf"/>
</dbReference>
<dbReference type="InterPro" id="IPR036837">
    <property type="entry name" value="Cation_efflux_CTD_sf"/>
</dbReference>
<evidence type="ECO:0000313" key="10">
    <source>
        <dbReference type="EMBL" id="WCG21945.1"/>
    </source>
</evidence>
<feature type="domain" description="Cation efflux protein cytoplasmic" evidence="9">
    <location>
        <begin position="215"/>
        <end position="289"/>
    </location>
</feature>
<dbReference type="EMBL" id="CP116507">
    <property type="protein sequence ID" value="WCG21945.1"/>
    <property type="molecule type" value="Genomic_DNA"/>
</dbReference>
<feature type="transmembrane region" description="Helical" evidence="7">
    <location>
        <begin position="12"/>
        <end position="34"/>
    </location>
</feature>
<dbReference type="GO" id="GO:0008324">
    <property type="term" value="F:monoatomic cation transmembrane transporter activity"/>
    <property type="evidence" value="ECO:0007669"/>
    <property type="project" value="InterPro"/>
</dbReference>
<comment type="similarity">
    <text evidence="2">Belongs to the cation diffusion facilitator (CDF) transporter (TC 2.A.4) family.</text>
</comment>
<organism evidence="10 11">
    <name type="scientific">Vagococcus lutrae</name>
    <dbReference type="NCBI Taxonomy" id="81947"/>
    <lineage>
        <taxon>Bacteria</taxon>
        <taxon>Bacillati</taxon>
        <taxon>Bacillota</taxon>
        <taxon>Bacilli</taxon>
        <taxon>Lactobacillales</taxon>
        <taxon>Enterococcaceae</taxon>
        <taxon>Vagococcus</taxon>
    </lineage>
</organism>
<keyword evidence="6 7" id="KW-0472">Membrane</keyword>
<accession>A0AAE9XHB2</accession>
<evidence type="ECO:0000256" key="1">
    <source>
        <dbReference type="ARBA" id="ARBA00004141"/>
    </source>
</evidence>
<dbReference type="Pfam" id="PF16916">
    <property type="entry name" value="ZT_dimer"/>
    <property type="match status" value="1"/>
</dbReference>
<feature type="transmembrane region" description="Helical" evidence="7">
    <location>
        <begin position="84"/>
        <end position="105"/>
    </location>
</feature>
<dbReference type="InterPro" id="IPR058533">
    <property type="entry name" value="Cation_efflux_TM"/>
</dbReference>
<dbReference type="AlphaFoldDB" id="A0AAE9XHB2"/>
<evidence type="ECO:0000256" key="4">
    <source>
        <dbReference type="ARBA" id="ARBA00022692"/>
    </source>
</evidence>
<dbReference type="InterPro" id="IPR027470">
    <property type="entry name" value="Cation_efflux_CTD"/>
</dbReference>
<sequence>MQQKRYEQLKLAERGALISIVSYILLAAAKIIMAKLYHSAALQADGFNNLSDVIASMAVFIGLRLARQPADDDHRYGHWKVETVASLITSFLMFFIGIEVLVSAIKNLFNDKLPAPNPIAAYTGIASAIIMFGVYSYNHRLAKKVSSHALDAAAKDNLSDALTSLGTAIAIFASSFHLVWLDRATAVIIGIIILKTAWDIFRESAFSLSDGFSETKLQQYAANVLMIPGVKSIKDIRGRTYGANIFIDIVVYMDPNLTVAESHDITEAIETLLYEKFNVFDTDVHVEPFTSHTRKDV</sequence>
<evidence type="ECO:0000256" key="5">
    <source>
        <dbReference type="ARBA" id="ARBA00022989"/>
    </source>
</evidence>
<feature type="transmembrane region" description="Helical" evidence="7">
    <location>
        <begin position="158"/>
        <end position="178"/>
    </location>
</feature>
<dbReference type="RefSeq" id="WP_202584872.1">
    <property type="nucleotide sequence ID" value="NZ_BKBT01000002.1"/>
</dbReference>
<dbReference type="Pfam" id="PF01545">
    <property type="entry name" value="Cation_efflux"/>
    <property type="match status" value="1"/>
</dbReference>
<gene>
    <name evidence="10" type="ORF">PML95_05945</name>
</gene>
<evidence type="ECO:0000256" key="2">
    <source>
        <dbReference type="ARBA" id="ARBA00008114"/>
    </source>
</evidence>
<dbReference type="GO" id="GO:0016020">
    <property type="term" value="C:membrane"/>
    <property type="evidence" value="ECO:0007669"/>
    <property type="project" value="UniProtKB-SubCell"/>
</dbReference>
<evidence type="ECO:0000256" key="6">
    <source>
        <dbReference type="ARBA" id="ARBA00023136"/>
    </source>
</evidence>
<comment type="subcellular location">
    <subcellularLocation>
        <location evidence="1">Membrane</location>
        <topology evidence="1">Multi-pass membrane protein</topology>
    </subcellularLocation>
</comment>
<protein>
    <submittedName>
        <fullName evidence="10">Cation diffusion facilitator family transporter</fullName>
    </submittedName>
</protein>
<name>A0AAE9XHB2_9ENTE</name>
<keyword evidence="3" id="KW-0813">Transport</keyword>
<dbReference type="Proteomes" id="UP001179600">
    <property type="component" value="Chromosome"/>
</dbReference>
<reference evidence="10" key="1">
    <citation type="submission" date="2023-01" db="EMBL/GenBank/DDBJ databases">
        <title>Oxazolidinone resistance genes in florfenicol resistant enterococci from beef cattle and veal calves at slaughter.</title>
        <authorList>
            <person name="Biggel M."/>
        </authorList>
    </citation>
    <scope>NUCLEOTIDE SEQUENCE</scope>
    <source>
        <strain evidence="10">K204-1</strain>
    </source>
</reference>
<proteinExistence type="inferred from homology"/>
<keyword evidence="4 7" id="KW-0812">Transmembrane</keyword>
<feature type="transmembrane region" description="Helical" evidence="7">
    <location>
        <begin position="117"/>
        <end position="137"/>
    </location>
</feature>
<dbReference type="PANTHER" id="PTHR43840">
    <property type="entry name" value="MITOCHONDRIAL METAL TRANSPORTER 1-RELATED"/>
    <property type="match status" value="1"/>
</dbReference>
<dbReference type="InterPro" id="IPR002524">
    <property type="entry name" value="Cation_efflux"/>
</dbReference>
<dbReference type="FunFam" id="1.20.1510.10:FF:000006">
    <property type="entry name" value="Divalent cation efflux transporter"/>
    <property type="match status" value="1"/>
</dbReference>
<evidence type="ECO:0000256" key="7">
    <source>
        <dbReference type="SAM" id="Phobius"/>
    </source>
</evidence>
<dbReference type="SUPFAM" id="SSF161111">
    <property type="entry name" value="Cation efflux protein transmembrane domain-like"/>
    <property type="match status" value="1"/>
</dbReference>
<dbReference type="Gene3D" id="3.30.70.1350">
    <property type="entry name" value="Cation efflux protein, cytoplasmic domain"/>
    <property type="match status" value="1"/>
</dbReference>
<dbReference type="NCBIfam" id="TIGR01297">
    <property type="entry name" value="CDF"/>
    <property type="match status" value="1"/>
</dbReference>
<dbReference type="Gene3D" id="1.20.1510.10">
    <property type="entry name" value="Cation efflux protein transmembrane domain"/>
    <property type="match status" value="1"/>
</dbReference>
<dbReference type="InterPro" id="IPR050291">
    <property type="entry name" value="CDF_Transporter"/>
</dbReference>
<feature type="transmembrane region" description="Helical" evidence="7">
    <location>
        <begin position="46"/>
        <end position="63"/>
    </location>
</feature>
<evidence type="ECO:0000259" key="8">
    <source>
        <dbReference type="Pfam" id="PF01545"/>
    </source>
</evidence>
<evidence type="ECO:0000256" key="3">
    <source>
        <dbReference type="ARBA" id="ARBA00022448"/>
    </source>
</evidence>
<dbReference type="PANTHER" id="PTHR43840:SF50">
    <property type="entry name" value="MANGANESE EFFLUX SYSTEM PROTEIN MNES"/>
    <property type="match status" value="1"/>
</dbReference>
<keyword evidence="5 7" id="KW-1133">Transmembrane helix</keyword>
<evidence type="ECO:0000259" key="9">
    <source>
        <dbReference type="Pfam" id="PF16916"/>
    </source>
</evidence>